<evidence type="ECO:0000256" key="2">
    <source>
        <dbReference type="ARBA" id="ARBA00023054"/>
    </source>
</evidence>
<feature type="compositionally biased region" description="Basic and acidic residues" evidence="8">
    <location>
        <begin position="449"/>
        <end position="458"/>
    </location>
</feature>
<evidence type="ECO:0000256" key="3">
    <source>
        <dbReference type="ARBA" id="ARBA00023069"/>
    </source>
</evidence>
<dbReference type="Pfam" id="PF13868">
    <property type="entry name" value="TPH"/>
    <property type="match status" value="1"/>
</dbReference>
<keyword evidence="11" id="KW-1185">Reference proteome</keyword>
<protein>
    <recommendedName>
        <fullName evidence="6">Cilia- and flagella-associated protein 53</fullName>
    </recommendedName>
</protein>
<evidence type="ECO:0000256" key="4">
    <source>
        <dbReference type="ARBA" id="ARBA00023273"/>
    </source>
</evidence>
<feature type="coiled-coil region" evidence="7">
    <location>
        <begin position="183"/>
        <end position="347"/>
    </location>
</feature>
<dbReference type="Ensembl" id="ENSMMOT00000015061.1">
    <property type="protein sequence ID" value="ENSMMOP00000014816.1"/>
    <property type="gene ID" value="ENSMMOG00000011334.1"/>
</dbReference>
<evidence type="ECO:0000256" key="7">
    <source>
        <dbReference type="SAM" id="Coils"/>
    </source>
</evidence>
<evidence type="ECO:0000259" key="9">
    <source>
        <dbReference type="Pfam" id="PF13868"/>
    </source>
</evidence>
<keyword evidence="4" id="KW-0966">Cell projection</keyword>
<dbReference type="InterPro" id="IPR043596">
    <property type="entry name" value="CFAP53/TCHP"/>
</dbReference>
<name>A0A3Q3WCV1_MOLML</name>
<evidence type="ECO:0000256" key="5">
    <source>
        <dbReference type="ARBA" id="ARBA00033747"/>
    </source>
</evidence>
<evidence type="ECO:0000256" key="1">
    <source>
        <dbReference type="ARBA" id="ARBA00004138"/>
    </source>
</evidence>
<evidence type="ECO:0000256" key="8">
    <source>
        <dbReference type="SAM" id="MobiDB-lite"/>
    </source>
</evidence>
<dbReference type="PANTHER" id="PTHR31183">
    <property type="entry name" value="TRICHOPLEIN KERATIN FILAMENT-BINDING PROTEIN FAMILY MEMBER"/>
    <property type="match status" value="1"/>
</dbReference>
<comment type="similarity">
    <text evidence="5">Belongs to the CFAP53 family.</text>
</comment>
<evidence type="ECO:0000313" key="10">
    <source>
        <dbReference type="Ensembl" id="ENSMMOP00000014816.1"/>
    </source>
</evidence>
<evidence type="ECO:0000313" key="11">
    <source>
        <dbReference type="Proteomes" id="UP000261620"/>
    </source>
</evidence>
<feature type="region of interest" description="Disordered" evidence="8">
    <location>
        <begin position="444"/>
        <end position="471"/>
    </location>
</feature>
<evidence type="ECO:0000256" key="6">
    <source>
        <dbReference type="ARBA" id="ARBA00033773"/>
    </source>
</evidence>
<feature type="domain" description="Trichohyalin-plectin-homology" evidence="9">
    <location>
        <begin position="131"/>
        <end position="369"/>
    </location>
</feature>
<comment type="subcellular location">
    <subcellularLocation>
        <location evidence="1">Cell projection</location>
        <location evidence="1">Cilium</location>
    </subcellularLocation>
</comment>
<sequence length="471" mass="57069">KMLLSQKTARCREIPGATPHSVAVVSQRHLTLQQACLSRKFDYSDLIWVPVCSRFVCLAHDVSACHPVPVCLSRLRALLEAEEQQLLQEMEKMESMEEKKARMRERAEILRERRERDRKQLVSDKLEQHFREQCEEVRTVECRRREQQVYSEWAAQVKNRQEQLRLQQEEKKIFDDLWEADWRAKEEREAQRVQKEQQKNMQQLGFIKEQMEAEEQRRQEQKELAEEEARLMLQREQQQKLRDQQARRRQLDHSYRLKMKRLAREQQEELQRDMNILQQLLKEQTDEKAGAAQKKVELREEQQRYRQYLADELQRQRREEEEADLLIEEKLNEVWAQRDEKSRIERETRNRLMKEMMEARSLQIQHQCKKSRFYIDSAFRRSLFLMRVTRWQKNKAYQAELIAQIKENQQVRSEEKAHAEREYQQDLLKQELYNQKKDEILSIPTSHTIEQHPFRRAEGSGSASPLPDVCT</sequence>
<reference evidence="10" key="2">
    <citation type="submission" date="2025-09" db="UniProtKB">
        <authorList>
            <consortium name="Ensembl"/>
        </authorList>
    </citation>
    <scope>IDENTIFICATION</scope>
</reference>
<dbReference type="PANTHER" id="PTHR31183:SF1">
    <property type="entry name" value="CILIA- AND FLAGELLA-ASSOCIATED PROTEIN 53"/>
    <property type="match status" value="1"/>
</dbReference>
<keyword evidence="2 7" id="KW-0175">Coiled coil</keyword>
<reference evidence="10" key="1">
    <citation type="submission" date="2025-08" db="UniProtKB">
        <authorList>
            <consortium name="Ensembl"/>
        </authorList>
    </citation>
    <scope>IDENTIFICATION</scope>
</reference>
<feature type="coiled-coil region" evidence="7">
    <location>
        <begin position="72"/>
        <end position="120"/>
    </location>
</feature>
<dbReference type="GO" id="GO:0005929">
    <property type="term" value="C:cilium"/>
    <property type="evidence" value="ECO:0007669"/>
    <property type="project" value="UniProtKB-SubCell"/>
</dbReference>
<proteinExistence type="inferred from homology"/>
<dbReference type="AlphaFoldDB" id="A0A3Q3WCV1"/>
<dbReference type="Proteomes" id="UP000261620">
    <property type="component" value="Unplaced"/>
</dbReference>
<accession>A0A3Q3WCV1</accession>
<organism evidence="10 11">
    <name type="scientific">Mola mola</name>
    <name type="common">Ocean sunfish</name>
    <name type="synonym">Tetraodon mola</name>
    <dbReference type="NCBI Taxonomy" id="94237"/>
    <lineage>
        <taxon>Eukaryota</taxon>
        <taxon>Metazoa</taxon>
        <taxon>Chordata</taxon>
        <taxon>Craniata</taxon>
        <taxon>Vertebrata</taxon>
        <taxon>Euteleostomi</taxon>
        <taxon>Actinopterygii</taxon>
        <taxon>Neopterygii</taxon>
        <taxon>Teleostei</taxon>
        <taxon>Neoteleostei</taxon>
        <taxon>Acanthomorphata</taxon>
        <taxon>Eupercaria</taxon>
        <taxon>Tetraodontiformes</taxon>
        <taxon>Molidae</taxon>
        <taxon>Mola</taxon>
    </lineage>
</organism>
<dbReference type="InterPro" id="IPR043597">
    <property type="entry name" value="TPH_dom"/>
</dbReference>
<keyword evidence="3" id="KW-0969">Cilium</keyword>